<evidence type="ECO:0000259" key="1">
    <source>
        <dbReference type="Pfam" id="PF00961"/>
    </source>
</evidence>
<dbReference type="InterPro" id="IPR051289">
    <property type="entry name" value="LAGLIDADG_Endonuclease"/>
</dbReference>
<feature type="domain" description="Homing endonuclease LAGLIDADG" evidence="1">
    <location>
        <begin position="6"/>
        <end position="90"/>
    </location>
</feature>
<dbReference type="GeneID" id="11272038"/>
<dbReference type="GO" id="GO:0005739">
    <property type="term" value="C:mitochondrion"/>
    <property type="evidence" value="ECO:0007669"/>
    <property type="project" value="UniProtKB-ARBA"/>
</dbReference>
<organism evidence="2">
    <name type="scientific">Treubia lacunosa</name>
    <dbReference type="NCBI Taxonomy" id="93845"/>
    <lineage>
        <taxon>Eukaryota</taxon>
        <taxon>Viridiplantae</taxon>
        <taxon>Streptophyta</taxon>
        <taxon>Embryophyta</taxon>
        <taxon>Marchantiophyta</taxon>
        <taxon>Haplomitriopsida</taxon>
        <taxon>Treubiidae</taxon>
        <taxon>Treubiales</taxon>
        <taxon>Treubiaceae</taxon>
        <taxon>Treubia</taxon>
    </lineage>
</organism>
<dbReference type="GO" id="GO:0004519">
    <property type="term" value="F:endonuclease activity"/>
    <property type="evidence" value="ECO:0007669"/>
    <property type="project" value="InterPro"/>
</dbReference>
<name>G4Y9V3_9MARC</name>
<feature type="domain" description="Homing endonuclease LAGLIDADG" evidence="1">
    <location>
        <begin position="139"/>
        <end position="233"/>
    </location>
</feature>
<protein>
    <recommendedName>
        <fullName evidence="1">Homing endonuclease LAGLIDADG domain-containing protein</fullName>
    </recommendedName>
</protein>
<reference evidence="2" key="1">
    <citation type="journal article" date="2011" name="PLoS ONE">
        <title>The Mitochondrial Genomes of the Early Land Plants Treubia lacunosa and Anomodon rugelii: Dynamic and Conservative Evolution.</title>
        <authorList>
            <person name="Liu Y."/>
            <person name="Xue J.Y."/>
            <person name="Wang B."/>
            <person name="Li L."/>
            <person name="Qiu Y.L."/>
        </authorList>
    </citation>
    <scope>NUCLEOTIDE SEQUENCE</scope>
</reference>
<dbReference type="SUPFAM" id="SSF55608">
    <property type="entry name" value="Homing endonucleases"/>
    <property type="match status" value="2"/>
</dbReference>
<gene>
    <name evidence="2" type="primary">ORF241</name>
    <name evidence="2" type="ORF">TrlaMp57</name>
</gene>
<sequence length="241" mass="28227">MKQFFVGLIDGDGSIQVNHWKETILQFRIIMKLKYTEGNHLMLKQLSKVLNIGQIYIQKQYVLLQIDHKTEIEVVLGILTDYPLLTTNAYTRYLFLRFCFSNRIPRKEYKFMKHFLEPVSRKLTSSELINLSHFDNWFVGFTTAEGCFCIRLNGSHSFSISQASDHYIMEGIKTKFSLPNQVRLIAVKNRKPIYLIKTYNRNSLARVIDFFSRNDITSLGGEKLLQFHKFISAFHKNNKGL</sequence>
<evidence type="ECO:0000313" key="2">
    <source>
        <dbReference type="EMBL" id="AEH99752.1"/>
    </source>
</evidence>
<geneLocation type="mitochondrion" evidence="2"/>
<dbReference type="Gene3D" id="3.10.28.10">
    <property type="entry name" value="Homing endonucleases"/>
    <property type="match status" value="2"/>
</dbReference>
<dbReference type="AlphaFoldDB" id="G4Y9V3"/>
<dbReference type="Pfam" id="PF00961">
    <property type="entry name" value="LAGLIDADG_1"/>
    <property type="match status" value="2"/>
</dbReference>
<dbReference type="InterPro" id="IPR004860">
    <property type="entry name" value="LAGLIDADG_dom"/>
</dbReference>
<proteinExistence type="predicted"/>
<accession>G4Y9V3</accession>
<dbReference type="PANTHER" id="PTHR36181">
    <property type="entry name" value="INTRON-ENCODED ENDONUCLEASE AI3-RELATED"/>
    <property type="match status" value="1"/>
</dbReference>
<dbReference type="RefSeq" id="YP_004927702.1">
    <property type="nucleotide sequence ID" value="NC_016122.1"/>
</dbReference>
<keyword evidence="2" id="KW-0496">Mitochondrion</keyword>
<dbReference type="InterPro" id="IPR027434">
    <property type="entry name" value="Homing_endonucl"/>
</dbReference>
<dbReference type="PANTHER" id="PTHR36181:SF2">
    <property type="entry name" value="INTRON-ENCODED ENDONUCLEASE AI3-RELATED"/>
    <property type="match status" value="1"/>
</dbReference>
<dbReference type="EMBL" id="JF973315">
    <property type="protein sequence ID" value="AEH99752.1"/>
    <property type="molecule type" value="Genomic_DNA"/>
</dbReference>